<dbReference type="GO" id="GO:0005634">
    <property type="term" value="C:nucleus"/>
    <property type="evidence" value="ECO:0007669"/>
    <property type="project" value="UniProtKB-SubCell"/>
</dbReference>
<feature type="compositionally biased region" description="Polar residues" evidence="6">
    <location>
        <begin position="467"/>
        <end position="479"/>
    </location>
</feature>
<evidence type="ECO:0000313" key="8">
    <source>
        <dbReference type="EMBL" id="KAK1453894.1"/>
    </source>
</evidence>
<dbReference type="Pfam" id="PF00172">
    <property type="entry name" value="Zn_clus"/>
    <property type="match status" value="1"/>
</dbReference>
<keyword evidence="2" id="KW-0479">Metal-binding</keyword>
<dbReference type="CDD" id="cd00067">
    <property type="entry name" value="GAL4"/>
    <property type="match status" value="1"/>
</dbReference>
<name>A0AAI9UBG2_9PEZI</name>
<dbReference type="PANTHER" id="PTHR47338">
    <property type="entry name" value="ZN(II)2CYS6 TRANSCRIPTION FACTOR (EUROFUNG)-RELATED"/>
    <property type="match status" value="1"/>
</dbReference>
<feature type="region of interest" description="Disordered" evidence="6">
    <location>
        <begin position="606"/>
        <end position="684"/>
    </location>
</feature>
<gene>
    <name evidence="8" type="ORF">CMEL01_05553</name>
</gene>
<reference evidence="8 9" key="1">
    <citation type="submission" date="2016-10" db="EMBL/GenBank/DDBJ databases">
        <title>The genome sequence of Colletotrichum fioriniae PJ7.</title>
        <authorList>
            <person name="Baroncelli R."/>
        </authorList>
    </citation>
    <scope>NUCLEOTIDE SEQUENCE [LARGE SCALE GENOMIC DNA]</scope>
    <source>
        <strain evidence="8">Col 31</strain>
    </source>
</reference>
<dbReference type="CDD" id="cd12148">
    <property type="entry name" value="fungal_TF_MHR"/>
    <property type="match status" value="1"/>
</dbReference>
<dbReference type="GO" id="GO:0008270">
    <property type="term" value="F:zinc ion binding"/>
    <property type="evidence" value="ECO:0007669"/>
    <property type="project" value="InterPro"/>
</dbReference>
<evidence type="ECO:0000259" key="7">
    <source>
        <dbReference type="PROSITE" id="PS50048"/>
    </source>
</evidence>
<proteinExistence type="predicted"/>
<dbReference type="PROSITE" id="PS00463">
    <property type="entry name" value="ZN2_CY6_FUNGAL_1"/>
    <property type="match status" value="1"/>
</dbReference>
<dbReference type="GO" id="GO:0000981">
    <property type="term" value="F:DNA-binding transcription factor activity, RNA polymerase II-specific"/>
    <property type="evidence" value="ECO:0007669"/>
    <property type="project" value="InterPro"/>
</dbReference>
<protein>
    <submittedName>
        <fullName evidence="8">Fungal specific transcription factor</fullName>
    </submittedName>
</protein>
<dbReference type="InterPro" id="IPR036864">
    <property type="entry name" value="Zn2-C6_fun-type_DNA-bd_sf"/>
</dbReference>
<keyword evidence="4" id="KW-0804">Transcription</keyword>
<dbReference type="InterPro" id="IPR050815">
    <property type="entry name" value="TF_fung"/>
</dbReference>
<feature type="compositionally biased region" description="Basic and acidic residues" evidence="6">
    <location>
        <begin position="390"/>
        <end position="400"/>
    </location>
</feature>
<feature type="domain" description="Zn(2)-C6 fungal-type" evidence="7">
    <location>
        <begin position="574"/>
        <end position="604"/>
    </location>
</feature>
<feature type="compositionally biased region" description="Polar residues" evidence="6">
    <location>
        <begin position="632"/>
        <end position="657"/>
    </location>
</feature>
<evidence type="ECO:0000313" key="9">
    <source>
        <dbReference type="Proteomes" id="UP001239795"/>
    </source>
</evidence>
<dbReference type="Gene3D" id="4.10.240.10">
    <property type="entry name" value="Zn(2)-C6 fungal-type DNA-binding domain"/>
    <property type="match status" value="1"/>
</dbReference>
<dbReference type="PROSITE" id="PS50048">
    <property type="entry name" value="ZN2_CY6_FUNGAL_2"/>
    <property type="match status" value="1"/>
</dbReference>
<evidence type="ECO:0000256" key="1">
    <source>
        <dbReference type="ARBA" id="ARBA00004123"/>
    </source>
</evidence>
<feature type="compositionally biased region" description="Low complexity" evidence="6">
    <location>
        <begin position="51"/>
        <end position="63"/>
    </location>
</feature>
<evidence type="ECO:0000256" key="3">
    <source>
        <dbReference type="ARBA" id="ARBA00023015"/>
    </source>
</evidence>
<feature type="compositionally biased region" description="Basic and acidic residues" evidence="6">
    <location>
        <begin position="356"/>
        <end position="367"/>
    </location>
</feature>
<evidence type="ECO:0000256" key="6">
    <source>
        <dbReference type="SAM" id="MobiDB-lite"/>
    </source>
</evidence>
<dbReference type="InterPro" id="IPR001138">
    <property type="entry name" value="Zn2Cys6_DnaBD"/>
</dbReference>
<keyword evidence="9" id="KW-1185">Reference proteome</keyword>
<keyword evidence="3" id="KW-0805">Transcription regulation</keyword>
<dbReference type="Proteomes" id="UP001239795">
    <property type="component" value="Unassembled WGS sequence"/>
</dbReference>
<feature type="region of interest" description="Disordered" evidence="6">
    <location>
        <begin position="290"/>
        <end position="436"/>
    </location>
</feature>
<feature type="region of interest" description="Disordered" evidence="6">
    <location>
        <begin position="40"/>
        <end position="64"/>
    </location>
</feature>
<feature type="compositionally biased region" description="Polar residues" evidence="6">
    <location>
        <begin position="368"/>
        <end position="388"/>
    </location>
</feature>
<evidence type="ECO:0000256" key="2">
    <source>
        <dbReference type="ARBA" id="ARBA00022723"/>
    </source>
</evidence>
<feature type="compositionally biased region" description="Basic and acidic residues" evidence="6">
    <location>
        <begin position="415"/>
        <end position="428"/>
    </location>
</feature>
<dbReference type="PANTHER" id="PTHR47338:SF11">
    <property type="entry name" value="ZN(II)2CYS6 TRANSCRIPTION FACTOR (EUROFUNG)"/>
    <property type="match status" value="1"/>
</dbReference>
<sequence>MVLSVTSLPEFAPSSDLDQASHVVAFAASPVLFFPCPPPPPGFQGSPKQNPPTTSQSSLTSPPRASMYRELSLRGFFLLCFACHPSAATHPPSSTLSWTLVNMQPGYGYTSKYMVRRDVQRERERLVFPLATIDETTVPRHAVGADETLSRISLAFNPPSMILAKPKRWRRHGQGSWKTHRTCVRLERTVLPTRRVHLQHSIGAPSGSLPQSNEPSQSSLLVLFLSVSFGPLGLFHSQLVTMSVAEGGQLGNSSRERIYIWVVNRMPSPPAEKLWDARFGPISPAMSNYEHGSATDVSTAGKGAEGGSSRKDSTQSAPRQQLPSLSSLFGPPPPLRPLHSPLTERPAPYPATSPLDRPRMPQPHNDRSYATSYFSPQESSPTMSQPRSTYDARYDHERQALHGLSRSFSGPGSPRYRESEHMRPESRSDVGLGSKWSIHHDAGKHEYALVSRENQPPLRASHDRMSYQYSSNKDSGSSYRDQRSPSGPGLLQASASASTTTSEGIPSKDGLGPKIWTGSHFLPRFVRAAEVPGEGMCYFYDDGSHCKTVIDGEAVNAHWGVTKAGKPRKRLAIACVTCREKKIKCDPDYPRCVQCEKFGRICKFKNAPRGGHNTSPSTPPAEPEDLRRLGGSANSNDMHRPGSNSSASVSPRTTYRQPSPEPSMPHKRMRLGFDSYPSMPSDSSALMSRTLETAKVNAWQHRQPVELPRIHEDVLHRVWQSDPILAVGITLSGGPRTIASEYAQFARYAQQQLPPSLQLAQSRLLLAVYYMSTSRACEANDLISAAISTDIFIRLPCESDVFQSQQASQAPFFSALGSSSSKMADQRLPLTAYLLQLVVIRGDVMTSVYKNEHGLASDGEPAIIVESSVRRLLSWRGSLPGQLTYSPSNMDLAAQAGTLSTFLTIHLLFHHGLVKVHRHSYASSRISAAKRMSYPSRIQEEAKQVLQITGMLNALLQARRTPLSAPPPFMSHVILETADVLTAQGLLSDLPMLLDQLAVTNAIVEAASMVWDEARIHRAAQDHRHDAQRLLQDLQPGATPSVGAAVFANGNEGKCW</sequence>
<keyword evidence="5" id="KW-0539">Nucleus</keyword>
<dbReference type="SMART" id="SM00066">
    <property type="entry name" value="GAL4"/>
    <property type="match status" value="1"/>
</dbReference>
<organism evidence="8 9">
    <name type="scientific">Colletotrichum melonis</name>
    <dbReference type="NCBI Taxonomy" id="1209925"/>
    <lineage>
        <taxon>Eukaryota</taxon>
        <taxon>Fungi</taxon>
        <taxon>Dikarya</taxon>
        <taxon>Ascomycota</taxon>
        <taxon>Pezizomycotina</taxon>
        <taxon>Sordariomycetes</taxon>
        <taxon>Hypocreomycetidae</taxon>
        <taxon>Glomerellales</taxon>
        <taxon>Glomerellaceae</taxon>
        <taxon>Colletotrichum</taxon>
        <taxon>Colletotrichum acutatum species complex</taxon>
    </lineage>
</organism>
<feature type="region of interest" description="Disordered" evidence="6">
    <location>
        <begin position="459"/>
        <end position="511"/>
    </location>
</feature>
<dbReference type="EMBL" id="MLGG01000035">
    <property type="protein sequence ID" value="KAK1453894.1"/>
    <property type="molecule type" value="Genomic_DNA"/>
</dbReference>
<dbReference type="AlphaFoldDB" id="A0AAI9UBG2"/>
<evidence type="ECO:0000256" key="5">
    <source>
        <dbReference type="ARBA" id="ARBA00023242"/>
    </source>
</evidence>
<accession>A0AAI9UBG2</accession>
<dbReference type="SUPFAM" id="SSF57701">
    <property type="entry name" value="Zn2/Cys6 DNA-binding domain"/>
    <property type="match status" value="1"/>
</dbReference>
<feature type="compositionally biased region" description="Low complexity" evidence="6">
    <location>
        <begin position="493"/>
        <end position="502"/>
    </location>
</feature>
<comment type="caution">
    <text evidence="8">The sequence shown here is derived from an EMBL/GenBank/DDBJ whole genome shotgun (WGS) entry which is preliminary data.</text>
</comment>
<evidence type="ECO:0000256" key="4">
    <source>
        <dbReference type="ARBA" id="ARBA00023163"/>
    </source>
</evidence>
<comment type="subcellular location">
    <subcellularLocation>
        <location evidence="1">Nucleus</location>
    </subcellularLocation>
</comment>